<dbReference type="HAMAP" id="MF_01893">
    <property type="entry name" value="Pus10_arch"/>
    <property type="match status" value="1"/>
</dbReference>
<dbReference type="InterPro" id="IPR004114">
    <property type="entry name" value="THUMP_dom"/>
</dbReference>
<feature type="domain" description="THUMP" evidence="9">
    <location>
        <begin position="60"/>
        <end position="187"/>
    </location>
</feature>
<dbReference type="Pfam" id="PF21238">
    <property type="entry name" value="Pus10_C"/>
    <property type="match status" value="1"/>
</dbReference>
<dbReference type="STRING" id="1434123.MSVAZ_2176"/>
<evidence type="ECO:0000256" key="5">
    <source>
        <dbReference type="ARBA" id="ARBA00023235"/>
    </source>
</evidence>
<dbReference type="PROSITE" id="PS51165">
    <property type="entry name" value="THUMP"/>
    <property type="match status" value="1"/>
</dbReference>
<feature type="binding site" evidence="8">
    <location>
        <position position="322"/>
    </location>
    <ligand>
        <name>substrate</name>
    </ligand>
</feature>
<evidence type="ECO:0000256" key="4">
    <source>
        <dbReference type="ARBA" id="ARBA00022884"/>
    </source>
</evidence>
<dbReference type="InterPro" id="IPR020103">
    <property type="entry name" value="PsdUridine_synth_cat_dom_sf"/>
</dbReference>
<evidence type="ECO:0000259" key="9">
    <source>
        <dbReference type="PROSITE" id="PS51165"/>
    </source>
</evidence>
<dbReference type="Gene3D" id="3.30.70.2510">
    <property type="match status" value="1"/>
</dbReference>
<keyword evidence="11" id="KW-1185">Reference proteome</keyword>
<dbReference type="AlphaFoldDB" id="A0A0E3Q4S6"/>
<comment type="function">
    <text evidence="7 8">Responsible for synthesis of pseudouridine from uracil-54 and uracil-55 in the psi GC loop of transfer RNAs.</text>
</comment>
<comment type="catalytic activity">
    <reaction evidence="1 8">
        <text>uridine(55) in tRNA = pseudouridine(55) in tRNA</text>
        <dbReference type="Rhea" id="RHEA:42532"/>
        <dbReference type="Rhea" id="RHEA-COMP:10101"/>
        <dbReference type="Rhea" id="RHEA-COMP:10102"/>
        <dbReference type="ChEBI" id="CHEBI:65314"/>
        <dbReference type="ChEBI" id="CHEBI:65315"/>
        <dbReference type="EC" id="5.4.99.25"/>
    </reaction>
</comment>
<dbReference type="FunFam" id="3.30.70.3190:FF:000001">
    <property type="entry name" value="tRNA pseudouridine synthase Pus10"/>
    <property type="match status" value="1"/>
</dbReference>
<dbReference type="PATRIC" id="fig|1434123.4.peg.2654"/>
<dbReference type="KEGG" id="mvc:MSVAZ_2176"/>
<evidence type="ECO:0000256" key="2">
    <source>
        <dbReference type="ARBA" id="ARBA00009652"/>
    </source>
</evidence>
<dbReference type="EMBL" id="CP009520">
    <property type="protein sequence ID" value="AKB44445.1"/>
    <property type="molecule type" value="Genomic_DNA"/>
</dbReference>
<dbReference type="RefSeq" id="WP_048121105.1">
    <property type="nucleotide sequence ID" value="NZ_CP009520.1"/>
</dbReference>
<evidence type="ECO:0000256" key="7">
    <source>
        <dbReference type="ARBA" id="ARBA00058132"/>
    </source>
</evidence>
<evidence type="ECO:0000256" key="6">
    <source>
        <dbReference type="ARBA" id="ARBA00050950"/>
    </source>
</evidence>
<dbReference type="GO" id="GO:0031119">
    <property type="term" value="P:tRNA pseudouridine synthesis"/>
    <property type="evidence" value="ECO:0007669"/>
    <property type="project" value="UniProtKB-UniRule"/>
</dbReference>
<dbReference type="GO" id="GO:0000049">
    <property type="term" value="F:tRNA binding"/>
    <property type="evidence" value="ECO:0007669"/>
    <property type="project" value="InterPro"/>
</dbReference>
<keyword evidence="5 8" id="KW-0413">Isomerase</keyword>
<evidence type="ECO:0000313" key="11">
    <source>
        <dbReference type="Proteomes" id="UP000033096"/>
    </source>
</evidence>
<dbReference type="GO" id="GO:0160148">
    <property type="term" value="F:tRNA pseudouridine(55) synthase activity"/>
    <property type="evidence" value="ECO:0007669"/>
    <property type="project" value="UniProtKB-EC"/>
</dbReference>
<evidence type="ECO:0000256" key="3">
    <source>
        <dbReference type="ARBA" id="ARBA00022694"/>
    </source>
</evidence>
<sequence length="431" mass="48303">MDVLDISKKILHEGPICDNCLGRQFAKLSTGLSNRERGQALKLALVLEGDRIYKAENDESLLKELAPCSVFARKALGTESEDEQCWVCLDQFKKLDEWADEAAKTLEGLEYSTFLVGTKVSGLLSENEELLWAEAGTAYAEQLKTELNREVGKRISEKVHKDVDFENPDITITLDLGKNELDLQLRSVYILGRYRKLIRGIPQTRWPCRKCKGKGCERCNFTGKQYQESVDELIKGPVVEAFQAVDTAFHGSGREDIDALMLGSGRPFVVEAKSPVKRSTDLEELMRNINEKAAGKVEVREFSFAGKDMIETLKSSKADKTYKLKVTFKEPVSEEKLKSSLEALSDIEISQQTPTRVVHRRADLVRKRHVHRIKLDELTDEGYAYITVNCEGGLYVKELVSGDEGRTNPSLSGLLGIPALVEDLDVVNVDI</sequence>
<protein>
    <recommendedName>
        <fullName evidence="8">tRNA pseudouridine synthase Pus10</fullName>
        <ecNumber evidence="8">5.4.99.25</ecNumber>
    </recommendedName>
    <alternativeName>
        <fullName evidence="8">tRNA pseudouridine 54/55 synthase</fullName>
        <shortName evidence="8">Psi54/55 synthase</shortName>
    </alternativeName>
</protein>
<organism evidence="10 11">
    <name type="scientific">Methanosarcina vacuolata Z-761</name>
    <dbReference type="NCBI Taxonomy" id="1434123"/>
    <lineage>
        <taxon>Archaea</taxon>
        <taxon>Methanobacteriati</taxon>
        <taxon>Methanobacteriota</taxon>
        <taxon>Stenosarchaea group</taxon>
        <taxon>Methanomicrobia</taxon>
        <taxon>Methanosarcinales</taxon>
        <taxon>Methanosarcinaceae</taxon>
        <taxon>Methanosarcina</taxon>
    </lineage>
</organism>
<evidence type="ECO:0000256" key="8">
    <source>
        <dbReference type="HAMAP-Rule" id="MF_01893"/>
    </source>
</evidence>
<name>A0A0E3Q4S6_9EURY</name>
<evidence type="ECO:0000256" key="1">
    <source>
        <dbReference type="ARBA" id="ARBA00000385"/>
    </source>
</evidence>
<dbReference type="InterPro" id="IPR005912">
    <property type="entry name" value="Pus10"/>
</dbReference>
<proteinExistence type="inferred from homology"/>
<comment type="catalytic activity">
    <reaction evidence="6 8">
        <text>uridine(54) in tRNA = pseudouridine(54) in tRNA</text>
        <dbReference type="Rhea" id="RHEA:57876"/>
        <dbReference type="Rhea" id="RHEA-COMP:10193"/>
        <dbReference type="Rhea" id="RHEA-COMP:14141"/>
        <dbReference type="ChEBI" id="CHEBI:65314"/>
        <dbReference type="ChEBI" id="CHEBI:65315"/>
    </reaction>
</comment>
<reference evidence="10 11" key="1">
    <citation type="submission" date="2014-07" db="EMBL/GenBank/DDBJ databases">
        <title>Methanogenic archaea and the global carbon cycle.</title>
        <authorList>
            <person name="Henriksen J.R."/>
            <person name="Luke J."/>
            <person name="Reinhart S."/>
            <person name="Benedict M.N."/>
            <person name="Youngblut N.D."/>
            <person name="Metcalf M.E."/>
            <person name="Whitaker R.J."/>
            <person name="Metcalf W.W."/>
        </authorList>
    </citation>
    <scope>NUCLEOTIDE SEQUENCE [LARGE SCALE GENOMIC DNA]</scope>
    <source>
        <strain evidence="10 11">Z-761</strain>
    </source>
</reference>
<dbReference type="HOGENOM" id="CLU_028780_2_0_2"/>
<evidence type="ECO:0000313" key="10">
    <source>
        <dbReference type="EMBL" id="AKB44445.1"/>
    </source>
</evidence>
<feature type="binding site" evidence="8">
    <location>
        <position position="395"/>
    </location>
    <ligand>
        <name>substrate</name>
    </ligand>
</feature>
<gene>
    <name evidence="8" type="primary">pus10</name>
    <name evidence="10" type="ORF">MSVAZ_2176</name>
</gene>
<comment type="similarity">
    <text evidence="2 8">Belongs to the pseudouridine synthase Pus10 family.</text>
</comment>
<dbReference type="PANTHER" id="PTHR21568:SF0">
    <property type="entry name" value="TRNA PSEUDOURIDINE SYNTHASE PUS10"/>
    <property type="match status" value="1"/>
</dbReference>
<dbReference type="EC" id="5.4.99.25" evidence="8"/>
<dbReference type="NCBIfam" id="TIGR01213">
    <property type="entry name" value="pseudo_Pus10arc"/>
    <property type="match status" value="1"/>
</dbReference>
<dbReference type="PANTHER" id="PTHR21568">
    <property type="entry name" value="TRNA PSEUDOURIDINE SYNTHASE PUS10"/>
    <property type="match status" value="1"/>
</dbReference>
<keyword evidence="4 8" id="KW-0694">RNA-binding</keyword>
<dbReference type="Gene3D" id="3.30.70.3190">
    <property type="match status" value="1"/>
</dbReference>
<dbReference type="InterPro" id="IPR048741">
    <property type="entry name" value="Pus10-like_C"/>
</dbReference>
<dbReference type="Pfam" id="PF22023">
    <property type="entry name" value="Pus10_THUMP_arc"/>
    <property type="match status" value="1"/>
</dbReference>
<accession>A0A0E3Q4S6</accession>
<dbReference type="InterPro" id="IPR055174">
    <property type="entry name" value="Pus10_THUMP_arc"/>
</dbReference>
<dbReference type="Proteomes" id="UP000033096">
    <property type="component" value="Chromosome"/>
</dbReference>
<dbReference type="SUPFAM" id="SSF55120">
    <property type="entry name" value="Pseudouridine synthase"/>
    <property type="match status" value="1"/>
</dbReference>
<dbReference type="FunFam" id="3.30.70.2510:FF:000001">
    <property type="entry name" value="tRNA pseudouridine synthase Pus10"/>
    <property type="match status" value="1"/>
</dbReference>
<dbReference type="SMART" id="SM00981">
    <property type="entry name" value="THUMP"/>
    <property type="match status" value="1"/>
</dbReference>
<dbReference type="InterPro" id="IPR039894">
    <property type="entry name" value="Pus10-like"/>
</dbReference>
<feature type="active site" description="Nucleophile" evidence="8">
    <location>
        <position position="256"/>
    </location>
</feature>
<keyword evidence="3 8" id="KW-0819">tRNA processing</keyword>
<dbReference type="GeneID" id="24810641"/>